<protein>
    <recommendedName>
        <fullName evidence="3">FAD:protein FMN transferase</fullName>
        <ecNumber evidence="2">2.7.1.180</ecNumber>
    </recommendedName>
    <alternativeName>
        <fullName evidence="9">Flavin transferase</fullName>
    </alternativeName>
</protein>
<dbReference type="PANTHER" id="PTHR30040">
    <property type="entry name" value="THIAMINE BIOSYNTHESIS LIPOPROTEIN APBE"/>
    <property type="match status" value="1"/>
</dbReference>
<gene>
    <name evidence="11" type="ORF">C3B54_11376</name>
</gene>
<dbReference type="SUPFAM" id="SSF143631">
    <property type="entry name" value="ApbE-like"/>
    <property type="match status" value="1"/>
</dbReference>
<organism evidence="11 12">
    <name type="scientific">Pontimonas salivibrio</name>
    <dbReference type="NCBI Taxonomy" id="1159327"/>
    <lineage>
        <taxon>Bacteria</taxon>
        <taxon>Bacillati</taxon>
        <taxon>Actinomycetota</taxon>
        <taxon>Actinomycetes</taxon>
        <taxon>Micrococcales</taxon>
        <taxon>Microbacteriaceae</taxon>
        <taxon>Pontimonas</taxon>
    </lineage>
</organism>
<accession>A0A2L2BNZ0</accession>
<keyword evidence="7" id="KW-0274">FAD</keyword>
<evidence type="ECO:0000313" key="11">
    <source>
        <dbReference type="EMBL" id="AVG23374.1"/>
    </source>
</evidence>
<dbReference type="Pfam" id="PF02424">
    <property type="entry name" value="ApbE"/>
    <property type="match status" value="1"/>
</dbReference>
<evidence type="ECO:0000256" key="8">
    <source>
        <dbReference type="ARBA" id="ARBA00022842"/>
    </source>
</evidence>
<dbReference type="GO" id="GO:0046872">
    <property type="term" value="F:metal ion binding"/>
    <property type="evidence" value="ECO:0007669"/>
    <property type="project" value="UniProtKB-KW"/>
</dbReference>
<dbReference type="InterPro" id="IPR024932">
    <property type="entry name" value="ApbE"/>
</dbReference>
<dbReference type="KEGG" id="psai:C3B54_11376"/>
<evidence type="ECO:0000256" key="2">
    <source>
        <dbReference type="ARBA" id="ARBA00011955"/>
    </source>
</evidence>
<keyword evidence="6" id="KW-0479">Metal-binding</keyword>
<keyword evidence="8" id="KW-0460">Magnesium</keyword>
<dbReference type="EC" id="2.7.1.180" evidence="2"/>
<dbReference type="GO" id="GO:0016740">
    <property type="term" value="F:transferase activity"/>
    <property type="evidence" value="ECO:0007669"/>
    <property type="project" value="UniProtKB-KW"/>
</dbReference>
<evidence type="ECO:0000256" key="10">
    <source>
        <dbReference type="ARBA" id="ARBA00048540"/>
    </source>
</evidence>
<keyword evidence="5 11" id="KW-0808">Transferase</keyword>
<evidence type="ECO:0000256" key="6">
    <source>
        <dbReference type="ARBA" id="ARBA00022723"/>
    </source>
</evidence>
<comment type="catalytic activity">
    <reaction evidence="10">
        <text>L-threonyl-[protein] + FAD = FMN-L-threonyl-[protein] + AMP + H(+)</text>
        <dbReference type="Rhea" id="RHEA:36847"/>
        <dbReference type="Rhea" id="RHEA-COMP:11060"/>
        <dbReference type="Rhea" id="RHEA-COMP:11061"/>
        <dbReference type="ChEBI" id="CHEBI:15378"/>
        <dbReference type="ChEBI" id="CHEBI:30013"/>
        <dbReference type="ChEBI" id="CHEBI:57692"/>
        <dbReference type="ChEBI" id="CHEBI:74257"/>
        <dbReference type="ChEBI" id="CHEBI:456215"/>
        <dbReference type="EC" id="2.7.1.180"/>
    </reaction>
</comment>
<reference evidence="11 12" key="1">
    <citation type="submission" date="2018-02" db="EMBL/GenBank/DDBJ databases">
        <title>Complete genome of the streamlined marine actinobacterium Pontimonas salivibrio CL-TW6 adapted to coastal planktonic lifestype.</title>
        <authorList>
            <person name="Cho B.C."/>
            <person name="Hardies S.C."/>
            <person name="Jang G.I."/>
            <person name="Hwang C.Y."/>
        </authorList>
    </citation>
    <scope>NUCLEOTIDE SEQUENCE [LARGE SCALE GENOMIC DNA]</scope>
    <source>
        <strain evidence="11 12">CL-TW6</strain>
    </source>
</reference>
<proteinExistence type="predicted"/>
<evidence type="ECO:0000313" key="12">
    <source>
        <dbReference type="Proteomes" id="UP000243077"/>
    </source>
</evidence>
<evidence type="ECO:0000256" key="7">
    <source>
        <dbReference type="ARBA" id="ARBA00022827"/>
    </source>
</evidence>
<dbReference type="InterPro" id="IPR003374">
    <property type="entry name" value="ApbE-like_sf"/>
</dbReference>
<dbReference type="EMBL" id="CP026923">
    <property type="protein sequence ID" value="AVG23374.1"/>
    <property type="molecule type" value="Genomic_DNA"/>
</dbReference>
<dbReference type="OrthoDB" id="3728306at2"/>
<dbReference type="Proteomes" id="UP000243077">
    <property type="component" value="Chromosome"/>
</dbReference>
<keyword evidence="12" id="KW-1185">Reference proteome</keyword>
<evidence type="ECO:0000256" key="5">
    <source>
        <dbReference type="ARBA" id="ARBA00022679"/>
    </source>
</evidence>
<evidence type="ECO:0000256" key="9">
    <source>
        <dbReference type="ARBA" id="ARBA00031306"/>
    </source>
</evidence>
<evidence type="ECO:0000256" key="3">
    <source>
        <dbReference type="ARBA" id="ARBA00016337"/>
    </source>
</evidence>
<dbReference type="Gene3D" id="3.10.520.10">
    <property type="entry name" value="ApbE-like domains"/>
    <property type="match status" value="1"/>
</dbReference>
<evidence type="ECO:0000256" key="4">
    <source>
        <dbReference type="ARBA" id="ARBA00022630"/>
    </source>
</evidence>
<keyword evidence="4" id="KW-0285">Flavoprotein</keyword>
<dbReference type="RefSeq" id="WP_104913000.1">
    <property type="nucleotide sequence ID" value="NZ_CP026923.1"/>
</dbReference>
<sequence>MTTWRFDAIGVPWVIDTSVTLPETLRQAISTRIDEFDRTYSRFRGDSLVAQVSSEAGEYLFPPDIVDLFSLYESLYTATGGALSPVVGNALEHWGYDAQYRLEPAAGRPPSIPRFSDVLSLEGNTLLAPRPVSIDIGAAGKGYLVDEVFRIVREAGIEDVVVDASGDIRAHTSAPERVGMEHPGNPERVVGVVELSGQSLASSSPNRRSWAPGVHHILDALTGLPTSTIRASWVVAAECAVADGLATALFVVKPEVLEEYFSFQWAIIDGHGVLTHSTDFPGEVYP</sequence>
<dbReference type="AlphaFoldDB" id="A0A2L2BNZ0"/>
<comment type="cofactor">
    <cofactor evidence="1">
        <name>Mg(2+)</name>
        <dbReference type="ChEBI" id="CHEBI:18420"/>
    </cofactor>
</comment>
<evidence type="ECO:0000256" key="1">
    <source>
        <dbReference type="ARBA" id="ARBA00001946"/>
    </source>
</evidence>
<dbReference type="PANTHER" id="PTHR30040:SF2">
    <property type="entry name" value="FAD:PROTEIN FMN TRANSFERASE"/>
    <property type="match status" value="1"/>
</dbReference>
<name>A0A2L2BNZ0_9MICO</name>